<evidence type="ECO:0000259" key="7">
    <source>
        <dbReference type="Pfam" id="PF09335"/>
    </source>
</evidence>
<proteinExistence type="predicted"/>
<evidence type="ECO:0000313" key="9">
    <source>
        <dbReference type="Proteomes" id="UP000825123"/>
    </source>
</evidence>
<evidence type="ECO:0000256" key="4">
    <source>
        <dbReference type="ARBA" id="ARBA00022989"/>
    </source>
</evidence>
<sequence length="194" mass="21897">MYVFKGISGYLTILALMILEGIGFPVPSEVIMPLVGYFSKLGYLDLLGGVLVGTLGSLTGSIVDYYLALKLGPTFVRKFGKYVMLDTEKEAKLVNWFNRHGILAVFGFRFVPKFRALISFPAGLARMNFVIFIVFTFLGHFIWDISLAYAGFSLYNNINYIIMLAEKFSEVLLIVTLVLIAIYVIYKYKFTSRS</sequence>
<evidence type="ECO:0000256" key="2">
    <source>
        <dbReference type="ARBA" id="ARBA00022475"/>
    </source>
</evidence>
<feature type="transmembrane region" description="Helical" evidence="6">
    <location>
        <begin position="46"/>
        <end position="68"/>
    </location>
</feature>
<dbReference type="RefSeq" id="WP_221289390.1">
    <property type="nucleotide sequence ID" value="NZ_AP024597.1"/>
</dbReference>
<dbReference type="Proteomes" id="UP000825123">
    <property type="component" value="Chromosome"/>
</dbReference>
<dbReference type="InterPro" id="IPR051311">
    <property type="entry name" value="DedA_domain"/>
</dbReference>
<name>A0A8D5U4K3_9CREN</name>
<comment type="subcellular location">
    <subcellularLocation>
        <location evidence="1">Cell membrane</location>
        <topology evidence="1">Multi-pass membrane protein</topology>
    </subcellularLocation>
</comment>
<reference evidence="8 9" key="1">
    <citation type="submission" date="2021-04" db="EMBL/GenBank/DDBJ databases">
        <title>Complete genome sequence of Stygiolobus sp. KN-1.</title>
        <authorList>
            <person name="Nakamura K."/>
            <person name="Sakai H."/>
            <person name="Kurosawa N."/>
        </authorList>
    </citation>
    <scope>NUCLEOTIDE SEQUENCE [LARGE SCALE GENOMIC DNA]</scope>
    <source>
        <strain evidence="8 9">KN-1</strain>
    </source>
</reference>
<evidence type="ECO:0000313" key="8">
    <source>
        <dbReference type="EMBL" id="BCU69355.1"/>
    </source>
</evidence>
<dbReference type="Pfam" id="PF09335">
    <property type="entry name" value="VTT_dom"/>
    <property type="match status" value="1"/>
</dbReference>
<dbReference type="InterPro" id="IPR032816">
    <property type="entry name" value="VTT_dom"/>
</dbReference>
<feature type="transmembrane region" description="Helical" evidence="6">
    <location>
        <begin position="129"/>
        <end position="152"/>
    </location>
</feature>
<keyword evidence="9" id="KW-1185">Reference proteome</keyword>
<keyword evidence="3 6" id="KW-0812">Transmembrane</keyword>
<dbReference type="PANTHER" id="PTHR42709">
    <property type="entry name" value="ALKALINE PHOSPHATASE LIKE PROTEIN"/>
    <property type="match status" value="1"/>
</dbReference>
<dbReference type="GeneID" id="66162410"/>
<dbReference type="PANTHER" id="PTHR42709:SF6">
    <property type="entry name" value="UNDECAPRENYL PHOSPHATE TRANSPORTER A"/>
    <property type="match status" value="1"/>
</dbReference>
<evidence type="ECO:0000256" key="6">
    <source>
        <dbReference type="SAM" id="Phobius"/>
    </source>
</evidence>
<evidence type="ECO:0000256" key="3">
    <source>
        <dbReference type="ARBA" id="ARBA00022692"/>
    </source>
</evidence>
<dbReference type="AlphaFoldDB" id="A0A8D5U4K3"/>
<protein>
    <submittedName>
        <fullName evidence="8">DedA family protein</fullName>
    </submittedName>
</protein>
<accession>A0A8D5U4K3</accession>
<keyword evidence="2" id="KW-1003">Cell membrane</keyword>
<dbReference type="GO" id="GO:0005886">
    <property type="term" value="C:plasma membrane"/>
    <property type="evidence" value="ECO:0007669"/>
    <property type="project" value="UniProtKB-SubCell"/>
</dbReference>
<dbReference type="KEGG" id="csty:KN1_06520"/>
<dbReference type="EMBL" id="AP024597">
    <property type="protein sequence ID" value="BCU69355.1"/>
    <property type="molecule type" value="Genomic_DNA"/>
</dbReference>
<evidence type="ECO:0000256" key="1">
    <source>
        <dbReference type="ARBA" id="ARBA00004651"/>
    </source>
</evidence>
<organism evidence="8 9">
    <name type="scientific">Stygiolobus caldivivus</name>
    <dbReference type="NCBI Taxonomy" id="2824673"/>
    <lineage>
        <taxon>Archaea</taxon>
        <taxon>Thermoproteota</taxon>
        <taxon>Thermoprotei</taxon>
        <taxon>Sulfolobales</taxon>
        <taxon>Sulfolobaceae</taxon>
        <taxon>Stygiolobus</taxon>
    </lineage>
</organism>
<feature type="transmembrane region" description="Helical" evidence="6">
    <location>
        <begin position="158"/>
        <end position="186"/>
    </location>
</feature>
<keyword evidence="5 6" id="KW-0472">Membrane</keyword>
<evidence type="ECO:0000256" key="5">
    <source>
        <dbReference type="ARBA" id="ARBA00023136"/>
    </source>
</evidence>
<gene>
    <name evidence="8" type="ORF">KN1_06520</name>
</gene>
<feature type="domain" description="VTT" evidence="7">
    <location>
        <begin position="26"/>
        <end position="151"/>
    </location>
</feature>
<keyword evidence="4 6" id="KW-1133">Transmembrane helix</keyword>
<feature type="transmembrane region" description="Helical" evidence="6">
    <location>
        <begin position="7"/>
        <end position="26"/>
    </location>
</feature>